<dbReference type="GO" id="GO:0038023">
    <property type="term" value="F:signaling receptor activity"/>
    <property type="evidence" value="ECO:0007669"/>
    <property type="project" value="InterPro"/>
</dbReference>
<keyword evidence="13" id="KW-0921">Nickel transport</keyword>
<dbReference type="GO" id="GO:0015891">
    <property type="term" value="P:siderophore transport"/>
    <property type="evidence" value="ECO:0007669"/>
    <property type="project" value="InterPro"/>
</dbReference>
<accession>A0A380T131</accession>
<dbReference type="InterPro" id="IPR011662">
    <property type="entry name" value="Secretin/TonB_short_N"/>
</dbReference>
<evidence type="ECO:0000256" key="19">
    <source>
        <dbReference type="PROSITE-ProRule" id="PRU01360"/>
    </source>
</evidence>
<dbReference type="PROSITE" id="PS52016">
    <property type="entry name" value="TONB_DEPENDENT_REC_3"/>
    <property type="match status" value="1"/>
</dbReference>
<evidence type="ECO:0000256" key="3">
    <source>
        <dbReference type="ARBA" id="ARBA00022448"/>
    </source>
</evidence>
<dbReference type="RefSeq" id="WP_415842489.1">
    <property type="nucleotide sequence ID" value="NZ_CBCSFG010000008.1"/>
</dbReference>
<dbReference type="Pfam" id="PF00593">
    <property type="entry name" value="TonB_dep_Rec_b-barrel"/>
    <property type="match status" value="1"/>
</dbReference>
<evidence type="ECO:0000256" key="5">
    <source>
        <dbReference type="ARBA" id="ARBA00022496"/>
    </source>
</evidence>
<feature type="signal peptide" evidence="21">
    <location>
        <begin position="1"/>
        <end position="38"/>
    </location>
</feature>
<dbReference type="InterPro" id="IPR010105">
    <property type="entry name" value="TonB_sidphr_rcpt"/>
</dbReference>
<sequence length="824" mass="89869">MDNNLERANTSMPDSMIRPSLLALAIALGSSAPLYAQAQTDSSVSASQRFDIPAGDLGEALSHIARQSGRVLSVKPALLQGKRSAAVSGQFTPEQAATQALNGSGLNLNITAGGTWNLVPAEQSGALELGLTQIVSNAGEEAWGPVQGYVAKRTGTATKTDTSVLEVPQTINVITQDEIKALGSQTVTQALRYTPGITGGGFSDRVGIFDEPTSRGFSPTPLYLDGLHLPYGGGSTGGALQIDPYALERIEVMKGPASVLYGQNQPGGLINMVSKRPTATPLHEVKLGGGSQDRRYGAFDFAGPVDDQGEYQYRVTGMGLDKNGEADYVEQQRYMIAPSLTWNPNEQTRLTVYGHYQRDNGVPEAQGLPAVGTVFASPNGRIKRSRFIGEPGVNSYDREQYTFGYEVSHELDDVWTLKQNTRYAYVDDKYRAPLHGYAFVPNPVTGADDQSAMTRYGVDWAQRNKVFGIDNMAQAKFNTFDVAHTLLIGVDYYHSNSKFLGLYDRNPPVIDLYNPVYGKPMNFGQPFKWDRTINQTGLYVQDQLKWDNWFLTLGGRYDWAEADNKEPIAGTHTTVKDEKFTGRAGLGYAFDNGVTPYVSYSESFLPLSGADYAGKAFEPSTGKQVEAGIKYQPPGQDSFIQLSVYEINQQNILTADVGNPGFNSQVGELRSRGVELEGKANLTDNLGLIASVSRNDVVYTKDNDGREGRHPSGTPPMTASLWLDYHFTGDTPIAGLGMGLGARYVRGSDGTDFADGHFSIPSYTVYDGMVSYDLQQSPLRLKGVKLQVNLQNLEDKVYVSRCTSDVDCYYGEGRTITTDLTYNW</sequence>
<dbReference type="Gene3D" id="2.170.130.10">
    <property type="entry name" value="TonB-dependent receptor, plug domain"/>
    <property type="match status" value="1"/>
</dbReference>
<keyword evidence="7 19" id="KW-0812">Transmembrane</keyword>
<keyword evidence="10" id="KW-0408">Iron</keyword>
<keyword evidence="16 19" id="KW-0998">Cell outer membrane</keyword>
<feature type="chain" id="PRO_5016813239" description="Metal-pseudopaline receptor CntO" evidence="21">
    <location>
        <begin position="39"/>
        <end position="824"/>
    </location>
</feature>
<keyword evidence="24" id="KW-1185">Reference proteome</keyword>
<dbReference type="SMART" id="SM00965">
    <property type="entry name" value="STN"/>
    <property type="match status" value="1"/>
</dbReference>
<keyword evidence="4 19" id="KW-1134">Transmembrane beta strand</keyword>
<evidence type="ECO:0000256" key="6">
    <source>
        <dbReference type="ARBA" id="ARBA00022596"/>
    </source>
</evidence>
<evidence type="ECO:0000256" key="4">
    <source>
        <dbReference type="ARBA" id="ARBA00022452"/>
    </source>
</evidence>
<evidence type="ECO:0000256" key="15">
    <source>
        <dbReference type="ARBA" id="ARBA00023170"/>
    </source>
</evidence>
<keyword evidence="8 21" id="KW-0732">Signal</keyword>
<keyword evidence="15 23" id="KW-0675">Receptor</keyword>
<dbReference type="AlphaFoldDB" id="A0A380T131"/>
<evidence type="ECO:0000256" key="12">
    <source>
        <dbReference type="ARBA" id="ARBA00023077"/>
    </source>
</evidence>
<comment type="similarity">
    <text evidence="2 19 20">Belongs to the TonB-dependent receptor family.</text>
</comment>
<gene>
    <name evidence="23" type="primary">fct</name>
    <name evidence="23" type="ORF">CCOS864_02720</name>
</gene>
<proteinExistence type="inferred from homology"/>
<evidence type="ECO:0000313" key="23">
    <source>
        <dbReference type="EMBL" id="SUQ63270.1"/>
    </source>
</evidence>
<comment type="function">
    <text evidence="17">Transports the metallophore pseudopaline, which is involved in the acquisition of nickel and zinc, and thus enables bacterial growth inside the host, where metal access is limited. Is probably involved in the import of pseudopaline-metal complexes.</text>
</comment>
<keyword evidence="3 19" id="KW-0813">Transport</keyword>
<evidence type="ECO:0000256" key="7">
    <source>
        <dbReference type="ARBA" id="ARBA00022692"/>
    </source>
</evidence>
<evidence type="ECO:0000256" key="2">
    <source>
        <dbReference type="ARBA" id="ARBA00009810"/>
    </source>
</evidence>
<dbReference type="GO" id="GO:0015344">
    <property type="term" value="F:siderophore uptake transmembrane transporter activity"/>
    <property type="evidence" value="ECO:0007669"/>
    <property type="project" value="TreeGrafter"/>
</dbReference>
<dbReference type="GO" id="GO:0006829">
    <property type="term" value="P:zinc ion transport"/>
    <property type="evidence" value="ECO:0007669"/>
    <property type="project" value="UniProtKB-KW"/>
</dbReference>
<dbReference type="Proteomes" id="UP000255177">
    <property type="component" value="Unassembled WGS sequence"/>
</dbReference>
<evidence type="ECO:0000259" key="22">
    <source>
        <dbReference type="SMART" id="SM00965"/>
    </source>
</evidence>
<dbReference type="PANTHER" id="PTHR32552">
    <property type="entry name" value="FERRICHROME IRON RECEPTOR-RELATED"/>
    <property type="match status" value="1"/>
</dbReference>
<dbReference type="NCBIfam" id="TIGR01783">
    <property type="entry name" value="TonB-siderophor"/>
    <property type="match status" value="1"/>
</dbReference>
<evidence type="ECO:0000256" key="16">
    <source>
        <dbReference type="ARBA" id="ARBA00023237"/>
    </source>
</evidence>
<evidence type="ECO:0000313" key="24">
    <source>
        <dbReference type="Proteomes" id="UP000255177"/>
    </source>
</evidence>
<reference evidence="24" key="1">
    <citation type="submission" date="2018-07" db="EMBL/GenBank/DDBJ databases">
        <authorList>
            <person name="Blom J."/>
        </authorList>
    </citation>
    <scope>NUCLEOTIDE SEQUENCE [LARGE SCALE GENOMIC DNA]</scope>
    <source>
        <strain evidence="24">CCOS 864</strain>
    </source>
</reference>
<name>A0A380T131_9PSED</name>
<keyword evidence="12 20" id="KW-0798">TonB box</keyword>
<protein>
    <recommendedName>
        <fullName evidence="18">Metal-pseudopaline receptor CntO</fullName>
    </recommendedName>
</protein>
<dbReference type="InterPro" id="IPR037066">
    <property type="entry name" value="Plug_dom_sf"/>
</dbReference>
<evidence type="ECO:0000256" key="20">
    <source>
        <dbReference type="RuleBase" id="RU003357"/>
    </source>
</evidence>
<keyword evidence="6" id="KW-0533">Nickel</keyword>
<evidence type="ECO:0000256" key="10">
    <source>
        <dbReference type="ARBA" id="ARBA00023004"/>
    </source>
</evidence>
<feature type="domain" description="Secretin/TonB short N-terminal" evidence="22">
    <location>
        <begin position="70"/>
        <end position="121"/>
    </location>
</feature>
<dbReference type="InterPro" id="IPR039426">
    <property type="entry name" value="TonB-dep_rcpt-like"/>
</dbReference>
<dbReference type="GO" id="GO:0009279">
    <property type="term" value="C:cell outer membrane"/>
    <property type="evidence" value="ECO:0007669"/>
    <property type="project" value="UniProtKB-SubCell"/>
</dbReference>
<keyword evidence="9" id="KW-0862">Zinc</keyword>
<evidence type="ECO:0000256" key="17">
    <source>
        <dbReference type="ARBA" id="ARBA00056786"/>
    </source>
</evidence>
<evidence type="ECO:0000256" key="14">
    <source>
        <dbReference type="ARBA" id="ARBA00023136"/>
    </source>
</evidence>
<dbReference type="InterPro" id="IPR036942">
    <property type="entry name" value="Beta-barrel_TonB_sf"/>
</dbReference>
<dbReference type="FunFam" id="2.170.130.10:FF:000001">
    <property type="entry name" value="Catecholate siderophore TonB-dependent receptor"/>
    <property type="match status" value="1"/>
</dbReference>
<comment type="subcellular location">
    <subcellularLocation>
        <location evidence="1 19">Cell outer membrane</location>
        <topology evidence="1 19">Multi-pass membrane protein</topology>
    </subcellularLocation>
</comment>
<evidence type="ECO:0000256" key="9">
    <source>
        <dbReference type="ARBA" id="ARBA00022906"/>
    </source>
</evidence>
<evidence type="ECO:0000256" key="18">
    <source>
        <dbReference type="ARBA" id="ARBA00072467"/>
    </source>
</evidence>
<keyword evidence="14 19" id="KW-0472">Membrane</keyword>
<dbReference type="InterPro" id="IPR000531">
    <property type="entry name" value="Beta-barrel_TonB"/>
</dbReference>
<keyword evidence="5" id="KW-0410">Iron transport</keyword>
<dbReference type="Gene3D" id="2.40.170.20">
    <property type="entry name" value="TonB-dependent receptor, beta-barrel domain"/>
    <property type="match status" value="1"/>
</dbReference>
<evidence type="ECO:0000256" key="1">
    <source>
        <dbReference type="ARBA" id="ARBA00004571"/>
    </source>
</evidence>
<dbReference type="PANTHER" id="PTHR32552:SF68">
    <property type="entry name" value="FERRICHROME OUTER MEMBRANE TRANSPORTER_PHAGE RECEPTOR"/>
    <property type="match status" value="1"/>
</dbReference>
<evidence type="ECO:0000256" key="21">
    <source>
        <dbReference type="SAM" id="SignalP"/>
    </source>
</evidence>
<evidence type="ECO:0000256" key="8">
    <source>
        <dbReference type="ARBA" id="ARBA00022729"/>
    </source>
</evidence>
<dbReference type="Gene3D" id="3.55.50.30">
    <property type="match status" value="1"/>
</dbReference>
<keyword evidence="9" id="KW-0864">Zinc transport</keyword>
<dbReference type="SUPFAM" id="SSF56935">
    <property type="entry name" value="Porins"/>
    <property type="match status" value="1"/>
</dbReference>
<evidence type="ECO:0000256" key="13">
    <source>
        <dbReference type="ARBA" id="ARBA00023112"/>
    </source>
</evidence>
<dbReference type="CDD" id="cd01347">
    <property type="entry name" value="ligand_gated_channel"/>
    <property type="match status" value="1"/>
</dbReference>
<evidence type="ECO:0000256" key="11">
    <source>
        <dbReference type="ARBA" id="ARBA00023065"/>
    </source>
</evidence>
<dbReference type="GO" id="GO:0015675">
    <property type="term" value="P:nickel cation transport"/>
    <property type="evidence" value="ECO:0007669"/>
    <property type="project" value="UniProtKB-KW"/>
</dbReference>
<dbReference type="EMBL" id="UIDD01000007">
    <property type="protein sequence ID" value="SUQ63270.1"/>
    <property type="molecule type" value="Genomic_DNA"/>
</dbReference>
<dbReference type="FunFam" id="2.40.170.20:FF:000005">
    <property type="entry name" value="TonB-dependent siderophore receptor"/>
    <property type="match status" value="1"/>
</dbReference>
<dbReference type="InterPro" id="IPR012910">
    <property type="entry name" value="Plug_dom"/>
</dbReference>
<keyword evidence="11" id="KW-0406">Ion transport</keyword>
<dbReference type="Pfam" id="PF07715">
    <property type="entry name" value="Plug"/>
    <property type="match status" value="1"/>
</dbReference>
<organism evidence="23 24">
    <name type="scientific">Pseudomonas wadenswilerensis</name>
    <dbReference type="NCBI Taxonomy" id="1785161"/>
    <lineage>
        <taxon>Bacteria</taxon>
        <taxon>Pseudomonadati</taxon>
        <taxon>Pseudomonadota</taxon>
        <taxon>Gammaproteobacteria</taxon>
        <taxon>Pseudomonadales</taxon>
        <taxon>Pseudomonadaceae</taxon>
        <taxon>Pseudomonas</taxon>
    </lineage>
</organism>